<feature type="non-terminal residue" evidence="1">
    <location>
        <position position="37"/>
    </location>
</feature>
<gene>
    <name evidence="1" type="ORF">IAB03_04945</name>
</gene>
<reference evidence="1" key="2">
    <citation type="journal article" date="2021" name="PeerJ">
        <title>Extensive microbial diversity within the chicken gut microbiome revealed by metagenomics and culture.</title>
        <authorList>
            <person name="Gilroy R."/>
            <person name="Ravi A."/>
            <person name="Getino M."/>
            <person name="Pursley I."/>
            <person name="Horton D.L."/>
            <person name="Alikhan N.F."/>
            <person name="Baker D."/>
            <person name="Gharbi K."/>
            <person name="Hall N."/>
            <person name="Watson M."/>
            <person name="Adriaenssens E.M."/>
            <person name="Foster-Nyarko E."/>
            <person name="Jarju S."/>
            <person name="Secka A."/>
            <person name="Antonio M."/>
            <person name="Oren A."/>
            <person name="Chaudhuri R.R."/>
            <person name="La Ragione R."/>
            <person name="Hildebrand F."/>
            <person name="Pallen M.J."/>
        </authorList>
    </citation>
    <scope>NUCLEOTIDE SEQUENCE</scope>
    <source>
        <strain evidence="1">CHK158-818</strain>
    </source>
</reference>
<dbReference type="Proteomes" id="UP000824112">
    <property type="component" value="Unassembled WGS sequence"/>
</dbReference>
<dbReference type="AlphaFoldDB" id="A0A9D1M7I9"/>
<protein>
    <submittedName>
        <fullName evidence="1">MBL fold metallo-hydrolase</fullName>
    </submittedName>
</protein>
<evidence type="ECO:0000313" key="1">
    <source>
        <dbReference type="EMBL" id="HIU55141.1"/>
    </source>
</evidence>
<sequence>MVIKKFEFNPFPVNTYVLWDEKSKEAVIIDAGCYFEE</sequence>
<dbReference type="CDD" id="cd06262">
    <property type="entry name" value="metallo-hydrolase-like_MBL-fold"/>
    <property type="match status" value="1"/>
</dbReference>
<name>A0A9D1M7I9_9BACT</name>
<dbReference type="EMBL" id="DVNA01000112">
    <property type="protein sequence ID" value="HIU55141.1"/>
    <property type="molecule type" value="Genomic_DNA"/>
</dbReference>
<evidence type="ECO:0000313" key="2">
    <source>
        <dbReference type="Proteomes" id="UP000824112"/>
    </source>
</evidence>
<organism evidence="1 2">
    <name type="scientific">Candidatus Gallibacteroides avistercoris</name>
    <dbReference type="NCBI Taxonomy" id="2840833"/>
    <lineage>
        <taxon>Bacteria</taxon>
        <taxon>Pseudomonadati</taxon>
        <taxon>Bacteroidota</taxon>
        <taxon>Bacteroidia</taxon>
        <taxon>Bacteroidales</taxon>
        <taxon>Bacteroidaceae</taxon>
        <taxon>Bacteroidaceae incertae sedis</taxon>
        <taxon>Candidatus Gallibacteroides</taxon>
    </lineage>
</organism>
<comment type="caution">
    <text evidence="1">The sequence shown here is derived from an EMBL/GenBank/DDBJ whole genome shotgun (WGS) entry which is preliminary data.</text>
</comment>
<accession>A0A9D1M7I9</accession>
<dbReference type="Gene3D" id="3.60.15.10">
    <property type="entry name" value="Ribonuclease Z/Hydroxyacylglutathione hydrolase-like"/>
    <property type="match status" value="1"/>
</dbReference>
<proteinExistence type="predicted"/>
<reference evidence="1" key="1">
    <citation type="submission" date="2020-10" db="EMBL/GenBank/DDBJ databases">
        <authorList>
            <person name="Gilroy R."/>
        </authorList>
    </citation>
    <scope>NUCLEOTIDE SEQUENCE</scope>
    <source>
        <strain evidence="1">CHK158-818</strain>
    </source>
</reference>
<dbReference type="InterPro" id="IPR036866">
    <property type="entry name" value="RibonucZ/Hydroxyglut_hydro"/>
</dbReference>